<evidence type="ECO:0000256" key="3">
    <source>
        <dbReference type="ARBA" id="ARBA00023159"/>
    </source>
</evidence>
<dbReference type="PROSITE" id="PS51063">
    <property type="entry name" value="HTH_CRP_2"/>
    <property type="match status" value="1"/>
</dbReference>
<dbReference type="AlphaFoldDB" id="A0A1Q2L456"/>
<dbReference type="Pfam" id="PF13545">
    <property type="entry name" value="HTH_Crp_2"/>
    <property type="match status" value="1"/>
</dbReference>
<feature type="domain" description="HTH crp-type" evidence="6">
    <location>
        <begin position="140"/>
        <end position="213"/>
    </location>
</feature>
<dbReference type="KEGG" id="pmar:B0X71_17865"/>
<proteinExistence type="predicted"/>
<dbReference type="InterPro" id="IPR012318">
    <property type="entry name" value="HTH_CRP"/>
</dbReference>
<keyword evidence="3" id="KW-0010">Activator</keyword>
<dbReference type="PROSITE" id="PS50042">
    <property type="entry name" value="CNMP_BINDING_3"/>
    <property type="match status" value="1"/>
</dbReference>
<dbReference type="InterPro" id="IPR014710">
    <property type="entry name" value="RmlC-like_jellyroll"/>
</dbReference>
<dbReference type="SMART" id="SM00419">
    <property type="entry name" value="HTH_CRP"/>
    <property type="match status" value="1"/>
</dbReference>
<dbReference type="InterPro" id="IPR000595">
    <property type="entry name" value="cNMP-bd_dom"/>
</dbReference>
<evidence type="ECO:0000256" key="4">
    <source>
        <dbReference type="ARBA" id="ARBA00023163"/>
    </source>
</evidence>
<dbReference type="InterPro" id="IPR018490">
    <property type="entry name" value="cNMP-bd_dom_sf"/>
</dbReference>
<dbReference type="Gene3D" id="1.10.10.10">
    <property type="entry name" value="Winged helix-like DNA-binding domain superfamily/Winged helix DNA-binding domain"/>
    <property type="match status" value="1"/>
</dbReference>
<dbReference type="GO" id="GO:0003677">
    <property type="term" value="F:DNA binding"/>
    <property type="evidence" value="ECO:0007669"/>
    <property type="project" value="UniProtKB-KW"/>
</dbReference>
<dbReference type="PANTHER" id="PTHR24567">
    <property type="entry name" value="CRP FAMILY TRANSCRIPTIONAL REGULATORY PROTEIN"/>
    <property type="match status" value="1"/>
</dbReference>
<dbReference type="InterPro" id="IPR036388">
    <property type="entry name" value="WH-like_DNA-bd_sf"/>
</dbReference>
<keyword evidence="1" id="KW-0805">Transcription regulation</keyword>
<reference evidence="7 8" key="1">
    <citation type="submission" date="2017-02" db="EMBL/GenBank/DDBJ databases">
        <title>The complete genomic sequence of a novel cold adapted crude oil-degrading bacterium Planococcus qaidamina Y42.</title>
        <authorList>
            <person name="Yang R."/>
        </authorList>
    </citation>
    <scope>NUCLEOTIDE SEQUENCE [LARGE SCALE GENOMIC DNA]</scope>
    <source>
        <strain evidence="7 8">Y42</strain>
    </source>
</reference>
<evidence type="ECO:0000313" key="7">
    <source>
        <dbReference type="EMBL" id="AQQ55203.1"/>
    </source>
</evidence>
<dbReference type="Proteomes" id="UP000188184">
    <property type="component" value="Chromosome"/>
</dbReference>
<dbReference type="SUPFAM" id="SSF51206">
    <property type="entry name" value="cAMP-binding domain-like"/>
    <property type="match status" value="1"/>
</dbReference>
<dbReference type="CDD" id="cd00038">
    <property type="entry name" value="CAP_ED"/>
    <property type="match status" value="1"/>
</dbReference>
<dbReference type="CDD" id="cd00092">
    <property type="entry name" value="HTH_CRP"/>
    <property type="match status" value="1"/>
</dbReference>
<dbReference type="EMBL" id="CP019640">
    <property type="protein sequence ID" value="AQQ55203.1"/>
    <property type="molecule type" value="Genomic_DNA"/>
</dbReference>
<dbReference type="SUPFAM" id="SSF46785">
    <property type="entry name" value="Winged helix' DNA-binding domain"/>
    <property type="match status" value="1"/>
</dbReference>
<accession>A0A1Q2L456</accession>
<dbReference type="SMART" id="SM00100">
    <property type="entry name" value="cNMP"/>
    <property type="match status" value="1"/>
</dbReference>
<keyword evidence="8" id="KW-1185">Reference proteome</keyword>
<dbReference type="GO" id="GO:0003700">
    <property type="term" value="F:DNA-binding transcription factor activity"/>
    <property type="evidence" value="ECO:0007669"/>
    <property type="project" value="TreeGrafter"/>
</dbReference>
<evidence type="ECO:0000256" key="2">
    <source>
        <dbReference type="ARBA" id="ARBA00023125"/>
    </source>
</evidence>
<evidence type="ECO:0000259" key="5">
    <source>
        <dbReference type="PROSITE" id="PS50042"/>
    </source>
</evidence>
<protein>
    <recommendedName>
        <fullName evidence="9">Crp/Fnr family transcriptional regulator</fullName>
    </recommendedName>
</protein>
<dbReference type="PANTHER" id="PTHR24567:SF74">
    <property type="entry name" value="HTH-TYPE TRANSCRIPTIONAL REGULATOR ARCR"/>
    <property type="match status" value="1"/>
</dbReference>
<keyword evidence="2" id="KW-0238">DNA-binding</keyword>
<dbReference type="InterPro" id="IPR050397">
    <property type="entry name" value="Env_Response_Regulators"/>
</dbReference>
<dbReference type="PRINTS" id="PR00034">
    <property type="entry name" value="HTHCRP"/>
</dbReference>
<gene>
    <name evidence="7" type="ORF">B0X71_17865</name>
</gene>
<evidence type="ECO:0000313" key="8">
    <source>
        <dbReference type="Proteomes" id="UP000188184"/>
    </source>
</evidence>
<dbReference type="InterPro" id="IPR036390">
    <property type="entry name" value="WH_DNA-bd_sf"/>
</dbReference>
<dbReference type="GO" id="GO:0005829">
    <property type="term" value="C:cytosol"/>
    <property type="evidence" value="ECO:0007669"/>
    <property type="project" value="TreeGrafter"/>
</dbReference>
<feature type="domain" description="Cyclic nucleotide-binding" evidence="5">
    <location>
        <begin position="22"/>
        <end position="77"/>
    </location>
</feature>
<keyword evidence="4" id="KW-0804">Transcription</keyword>
<dbReference type="Gene3D" id="2.60.120.10">
    <property type="entry name" value="Jelly Rolls"/>
    <property type="match status" value="1"/>
</dbReference>
<sequence length="231" mass="26101">MTSPRNTEVFSEKSFRLLEAIMQDCAYQRGEALFREGEANDKLYYIKSGMTRLVKMSDEGQSMSFYHFQTGDLIGQLDGGDQNLAGFTAETVTGCVVGIIRRSDLEEQIRKHADLAIDFMRWLSFMNRFTQTKLRDLMFFGKNGALASTLIRIANTYGVFEGGKVKFTMKFTNMEIADMIGATRETVNRLLTQLKKEGVISYENGSITILDMGALKDICHCEDCPLNVCRL</sequence>
<dbReference type="Pfam" id="PF00027">
    <property type="entry name" value="cNMP_binding"/>
    <property type="match status" value="1"/>
</dbReference>
<name>A0A1Q2L456_9BACL</name>
<evidence type="ECO:0008006" key="9">
    <source>
        <dbReference type="Google" id="ProtNLM"/>
    </source>
</evidence>
<evidence type="ECO:0000256" key="1">
    <source>
        <dbReference type="ARBA" id="ARBA00023015"/>
    </source>
</evidence>
<organism evidence="7 8">
    <name type="scientific">Planococcus lenghuensis</name>
    <dbReference type="NCBI Taxonomy" id="2213202"/>
    <lineage>
        <taxon>Bacteria</taxon>
        <taxon>Bacillati</taxon>
        <taxon>Bacillota</taxon>
        <taxon>Bacilli</taxon>
        <taxon>Bacillales</taxon>
        <taxon>Caryophanaceae</taxon>
        <taxon>Planococcus</taxon>
    </lineage>
</organism>
<evidence type="ECO:0000259" key="6">
    <source>
        <dbReference type="PROSITE" id="PS51063"/>
    </source>
</evidence>